<dbReference type="Pfam" id="PF01575">
    <property type="entry name" value="MaoC_dehydratas"/>
    <property type="match status" value="1"/>
</dbReference>
<reference evidence="2 3" key="1">
    <citation type="submission" date="2020-08" db="EMBL/GenBank/DDBJ databases">
        <title>Genomic Encyclopedia of Type Strains, Phase IV (KMG-IV): sequencing the most valuable type-strain genomes for metagenomic binning, comparative biology and taxonomic classification.</title>
        <authorList>
            <person name="Goeker M."/>
        </authorList>
    </citation>
    <scope>NUCLEOTIDE SEQUENCE [LARGE SCALE GENOMIC DNA]</scope>
    <source>
        <strain evidence="2 3">DSM 102238</strain>
    </source>
</reference>
<organism evidence="2 3">
    <name type="scientific">Aureimonas pseudogalii</name>
    <dbReference type="NCBI Taxonomy" id="1744844"/>
    <lineage>
        <taxon>Bacteria</taxon>
        <taxon>Pseudomonadati</taxon>
        <taxon>Pseudomonadota</taxon>
        <taxon>Alphaproteobacteria</taxon>
        <taxon>Hyphomicrobiales</taxon>
        <taxon>Aurantimonadaceae</taxon>
        <taxon>Aureimonas</taxon>
    </lineage>
</organism>
<dbReference type="PANTHER" id="PTHR43664:SF1">
    <property type="entry name" value="BETA-METHYLMALYL-COA DEHYDRATASE"/>
    <property type="match status" value="1"/>
</dbReference>
<protein>
    <submittedName>
        <fullName evidence="2">Acyl dehydratase</fullName>
    </submittedName>
</protein>
<name>A0A7W6ED94_9HYPH</name>
<dbReference type="CDD" id="cd03454">
    <property type="entry name" value="YdeM"/>
    <property type="match status" value="1"/>
</dbReference>
<dbReference type="Proteomes" id="UP000542776">
    <property type="component" value="Unassembled WGS sequence"/>
</dbReference>
<dbReference type="AlphaFoldDB" id="A0A7W6ED94"/>
<proteinExistence type="predicted"/>
<evidence type="ECO:0000313" key="3">
    <source>
        <dbReference type="Proteomes" id="UP000542776"/>
    </source>
</evidence>
<dbReference type="SUPFAM" id="SSF54637">
    <property type="entry name" value="Thioesterase/thiol ester dehydrase-isomerase"/>
    <property type="match status" value="1"/>
</dbReference>
<keyword evidence="3" id="KW-1185">Reference proteome</keyword>
<feature type="domain" description="MaoC-like" evidence="1">
    <location>
        <begin position="18"/>
        <end position="122"/>
    </location>
</feature>
<dbReference type="PANTHER" id="PTHR43664">
    <property type="entry name" value="MONOAMINE OXIDASE-RELATED"/>
    <property type="match status" value="1"/>
</dbReference>
<gene>
    <name evidence="2" type="ORF">GGR04_001754</name>
</gene>
<dbReference type="InterPro" id="IPR052342">
    <property type="entry name" value="MCH/BMMD"/>
</dbReference>
<evidence type="ECO:0000313" key="2">
    <source>
        <dbReference type="EMBL" id="MBB3997916.1"/>
    </source>
</evidence>
<dbReference type="Gene3D" id="3.10.129.10">
    <property type="entry name" value="Hotdog Thioesterase"/>
    <property type="match status" value="1"/>
</dbReference>
<dbReference type="InterPro" id="IPR029069">
    <property type="entry name" value="HotDog_dom_sf"/>
</dbReference>
<sequence>MSYWNEFDVGHVEDLGHYTFTRERILDFASKFDPQPFHLDEKAARASVLGGLCASGWQTAAIFMRLNVQHQQRIARERAAAGIEIPQFGPSPGVADLRWLRPVRAGETLHYTQTVTEKRVSASRPEWGLISTRVEAADAEGRLAFSMTGRVFVRILPTAPEATSEPADGS</sequence>
<dbReference type="InterPro" id="IPR002539">
    <property type="entry name" value="MaoC-like_dom"/>
</dbReference>
<comment type="caution">
    <text evidence="2">The sequence shown here is derived from an EMBL/GenBank/DDBJ whole genome shotgun (WGS) entry which is preliminary data.</text>
</comment>
<dbReference type="RefSeq" id="WP_183199463.1">
    <property type="nucleotide sequence ID" value="NZ_JACIEK010000003.1"/>
</dbReference>
<evidence type="ECO:0000259" key="1">
    <source>
        <dbReference type="Pfam" id="PF01575"/>
    </source>
</evidence>
<dbReference type="EMBL" id="JACIEK010000003">
    <property type="protein sequence ID" value="MBB3997916.1"/>
    <property type="molecule type" value="Genomic_DNA"/>
</dbReference>
<accession>A0A7W6ED94</accession>